<reference evidence="1" key="1">
    <citation type="journal article" date="2020" name="Stud. Mycol.">
        <title>101 Dothideomycetes genomes: a test case for predicting lifestyles and emergence of pathogens.</title>
        <authorList>
            <person name="Haridas S."/>
            <person name="Albert R."/>
            <person name="Binder M."/>
            <person name="Bloem J."/>
            <person name="Labutti K."/>
            <person name="Salamov A."/>
            <person name="Andreopoulos B."/>
            <person name="Baker S."/>
            <person name="Barry K."/>
            <person name="Bills G."/>
            <person name="Bluhm B."/>
            <person name="Cannon C."/>
            <person name="Castanera R."/>
            <person name="Culley D."/>
            <person name="Daum C."/>
            <person name="Ezra D."/>
            <person name="Gonzalez J."/>
            <person name="Henrissat B."/>
            <person name="Kuo A."/>
            <person name="Liang C."/>
            <person name="Lipzen A."/>
            <person name="Lutzoni F."/>
            <person name="Magnuson J."/>
            <person name="Mondo S."/>
            <person name="Nolan M."/>
            <person name="Ohm R."/>
            <person name="Pangilinan J."/>
            <person name="Park H.-J."/>
            <person name="Ramirez L."/>
            <person name="Alfaro M."/>
            <person name="Sun H."/>
            <person name="Tritt A."/>
            <person name="Yoshinaga Y."/>
            <person name="Zwiers L.-H."/>
            <person name="Turgeon B."/>
            <person name="Goodwin S."/>
            <person name="Spatafora J."/>
            <person name="Crous P."/>
            <person name="Grigoriev I."/>
        </authorList>
    </citation>
    <scope>NUCLEOTIDE SEQUENCE</scope>
    <source>
        <strain evidence="1">CBS 262.69</strain>
    </source>
</reference>
<accession>A0A6G1HKC7</accession>
<name>A0A6G1HKC7_9PEZI</name>
<proteinExistence type="predicted"/>
<evidence type="ECO:0000313" key="2">
    <source>
        <dbReference type="Proteomes" id="UP000799640"/>
    </source>
</evidence>
<dbReference type="EMBL" id="ML996706">
    <property type="protein sequence ID" value="KAF2396513.1"/>
    <property type="molecule type" value="Genomic_DNA"/>
</dbReference>
<evidence type="ECO:0000313" key="1">
    <source>
        <dbReference type="EMBL" id="KAF2396513.1"/>
    </source>
</evidence>
<sequence>MAAEVQFADSVPDGAPAVDFEADPEAEIDAVCGVGTGAECPAACAACRVSTAFRRRAKTHPVLLIALPKAVFCHQ</sequence>
<keyword evidence="2" id="KW-1185">Reference proteome</keyword>
<organism evidence="1 2">
    <name type="scientific">Trichodelitschia bisporula</name>
    <dbReference type="NCBI Taxonomy" id="703511"/>
    <lineage>
        <taxon>Eukaryota</taxon>
        <taxon>Fungi</taxon>
        <taxon>Dikarya</taxon>
        <taxon>Ascomycota</taxon>
        <taxon>Pezizomycotina</taxon>
        <taxon>Dothideomycetes</taxon>
        <taxon>Dothideomycetes incertae sedis</taxon>
        <taxon>Phaeotrichales</taxon>
        <taxon>Phaeotrichaceae</taxon>
        <taxon>Trichodelitschia</taxon>
    </lineage>
</organism>
<dbReference type="Proteomes" id="UP000799640">
    <property type="component" value="Unassembled WGS sequence"/>
</dbReference>
<dbReference type="AlphaFoldDB" id="A0A6G1HKC7"/>
<gene>
    <name evidence="1" type="ORF">EJ06DRAFT_559651</name>
</gene>
<protein>
    <submittedName>
        <fullName evidence="1">Uncharacterized protein</fullName>
    </submittedName>
</protein>